<gene>
    <name evidence="1" type="ORF">PCOR1329_LOCUS37171</name>
</gene>
<reference evidence="1" key="1">
    <citation type="submission" date="2023-10" db="EMBL/GenBank/DDBJ databases">
        <authorList>
            <person name="Chen Y."/>
            <person name="Shah S."/>
            <person name="Dougan E. K."/>
            <person name="Thang M."/>
            <person name="Chan C."/>
        </authorList>
    </citation>
    <scope>NUCLEOTIDE SEQUENCE [LARGE SCALE GENOMIC DNA]</scope>
</reference>
<keyword evidence="2" id="KW-1185">Reference proteome</keyword>
<dbReference type="EMBL" id="CAUYUJ010014510">
    <property type="protein sequence ID" value="CAK0842181.1"/>
    <property type="molecule type" value="Genomic_DNA"/>
</dbReference>
<dbReference type="InterPro" id="IPR029063">
    <property type="entry name" value="SAM-dependent_MTases_sf"/>
</dbReference>
<comment type="caution">
    <text evidence="1">The sequence shown here is derived from an EMBL/GenBank/DDBJ whole genome shotgun (WGS) entry which is preliminary data.</text>
</comment>
<accession>A0ABN9TAE1</accession>
<evidence type="ECO:0000313" key="2">
    <source>
        <dbReference type="Proteomes" id="UP001189429"/>
    </source>
</evidence>
<evidence type="ECO:0000313" key="1">
    <source>
        <dbReference type="EMBL" id="CAK0842181.1"/>
    </source>
</evidence>
<name>A0ABN9TAE1_9DINO</name>
<feature type="non-terminal residue" evidence="1">
    <location>
        <position position="1"/>
    </location>
</feature>
<dbReference type="Gene3D" id="3.40.50.150">
    <property type="entry name" value="Vaccinia Virus protein VP39"/>
    <property type="match status" value="1"/>
</dbReference>
<protein>
    <submittedName>
        <fullName evidence="1">Uncharacterized protein</fullName>
    </submittedName>
</protein>
<proteinExistence type="predicted"/>
<dbReference type="Gene3D" id="3.90.120.10">
    <property type="entry name" value="DNA Methylase, subunit A, domain 2"/>
    <property type="match status" value="1"/>
</dbReference>
<feature type="non-terminal residue" evidence="1">
    <location>
        <position position="236"/>
    </location>
</feature>
<sequence>ENRGQIPDAQVIITAPDSTPFAFDGQERAQKSEGDNEFLSAMECIVNQARRDRGSLEIFIIETKLKLAEVPAGRDISQADEVLEYLTASLGKDWLVWKWLLESERLGLPQARSRMHICGRKKNRFKGATEPELRPEQFRVAQIPLADILDNKAPKAQVTDLSETMRANLASYKKLCKDDPDGSIFVVGVSRPADAKPRANMCPEITPTSGALFVFQKGSRDFHRFLQPAELLMLQG</sequence>
<dbReference type="Proteomes" id="UP001189429">
    <property type="component" value="Unassembled WGS sequence"/>
</dbReference>
<organism evidence="1 2">
    <name type="scientific">Prorocentrum cordatum</name>
    <dbReference type="NCBI Taxonomy" id="2364126"/>
    <lineage>
        <taxon>Eukaryota</taxon>
        <taxon>Sar</taxon>
        <taxon>Alveolata</taxon>
        <taxon>Dinophyceae</taxon>
        <taxon>Prorocentrales</taxon>
        <taxon>Prorocentraceae</taxon>
        <taxon>Prorocentrum</taxon>
    </lineage>
</organism>